<keyword evidence="1" id="KW-0812">Transmembrane</keyword>
<evidence type="ECO:0000313" key="2">
    <source>
        <dbReference type="EMBL" id="GBO03488.1"/>
    </source>
</evidence>
<dbReference type="Proteomes" id="UP000499080">
    <property type="component" value="Unassembled WGS sequence"/>
</dbReference>
<name>A0A4Y2TSI3_ARAVE</name>
<organism evidence="2 3">
    <name type="scientific">Araneus ventricosus</name>
    <name type="common">Orbweaver spider</name>
    <name type="synonym">Epeira ventricosa</name>
    <dbReference type="NCBI Taxonomy" id="182803"/>
    <lineage>
        <taxon>Eukaryota</taxon>
        <taxon>Metazoa</taxon>
        <taxon>Ecdysozoa</taxon>
        <taxon>Arthropoda</taxon>
        <taxon>Chelicerata</taxon>
        <taxon>Arachnida</taxon>
        <taxon>Araneae</taxon>
        <taxon>Araneomorphae</taxon>
        <taxon>Entelegynae</taxon>
        <taxon>Araneoidea</taxon>
        <taxon>Araneidae</taxon>
        <taxon>Araneus</taxon>
    </lineage>
</organism>
<evidence type="ECO:0000313" key="3">
    <source>
        <dbReference type="Proteomes" id="UP000499080"/>
    </source>
</evidence>
<dbReference type="EMBL" id="BGPR01030766">
    <property type="protein sequence ID" value="GBO03488.1"/>
    <property type="molecule type" value="Genomic_DNA"/>
</dbReference>
<keyword evidence="1" id="KW-1133">Transmembrane helix</keyword>
<keyword evidence="3" id="KW-1185">Reference proteome</keyword>
<proteinExistence type="predicted"/>
<dbReference type="AlphaFoldDB" id="A0A4Y2TSI3"/>
<sequence length="91" mass="10199">MKKRKNFHKALRRMVWCDSKSGISLITYAVICILPFGCGGKEKKKKRKNFQNPFRGMAGCGSKSGISFIFSAVLGMIHVGCAVKERKKEET</sequence>
<protein>
    <submittedName>
        <fullName evidence="2">Uncharacterized protein</fullName>
    </submittedName>
</protein>
<evidence type="ECO:0000256" key="1">
    <source>
        <dbReference type="SAM" id="Phobius"/>
    </source>
</evidence>
<comment type="caution">
    <text evidence="2">The sequence shown here is derived from an EMBL/GenBank/DDBJ whole genome shotgun (WGS) entry which is preliminary data.</text>
</comment>
<accession>A0A4Y2TSI3</accession>
<reference evidence="2 3" key="1">
    <citation type="journal article" date="2019" name="Sci. Rep.">
        <title>Orb-weaving spider Araneus ventricosus genome elucidates the spidroin gene catalogue.</title>
        <authorList>
            <person name="Kono N."/>
            <person name="Nakamura H."/>
            <person name="Ohtoshi R."/>
            <person name="Moran D.A.P."/>
            <person name="Shinohara A."/>
            <person name="Yoshida Y."/>
            <person name="Fujiwara M."/>
            <person name="Mori M."/>
            <person name="Tomita M."/>
            <person name="Arakawa K."/>
        </authorList>
    </citation>
    <scope>NUCLEOTIDE SEQUENCE [LARGE SCALE GENOMIC DNA]</scope>
</reference>
<gene>
    <name evidence="2" type="ORF">AVEN_3647_1</name>
</gene>
<feature type="transmembrane region" description="Helical" evidence="1">
    <location>
        <begin position="64"/>
        <end position="83"/>
    </location>
</feature>
<keyword evidence="1" id="KW-0472">Membrane</keyword>